<comment type="caution">
    <text evidence="1">The sequence shown here is derived from an EMBL/GenBank/DDBJ whole genome shotgun (WGS) entry which is preliminary data.</text>
</comment>
<protein>
    <submittedName>
        <fullName evidence="1">Uncharacterized protein</fullName>
    </submittedName>
</protein>
<reference evidence="1" key="1">
    <citation type="submission" date="2023-04" db="EMBL/GenBank/DDBJ databases">
        <title>A chromosome-level genome assembly of the parasitoid wasp Eretmocerus hayati.</title>
        <authorList>
            <person name="Zhong Y."/>
            <person name="Liu S."/>
            <person name="Liu Y."/>
        </authorList>
    </citation>
    <scope>NUCLEOTIDE SEQUENCE</scope>
    <source>
        <strain evidence="1">ZJU_SS_LIU_2023</strain>
    </source>
</reference>
<evidence type="ECO:0000313" key="2">
    <source>
        <dbReference type="Proteomes" id="UP001239111"/>
    </source>
</evidence>
<organism evidence="1 2">
    <name type="scientific">Eretmocerus hayati</name>
    <dbReference type="NCBI Taxonomy" id="131215"/>
    <lineage>
        <taxon>Eukaryota</taxon>
        <taxon>Metazoa</taxon>
        <taxon>Ecdysozoa</taxon>
        <taxon>Arthropoda</taxon>
        <taxon>Hexapoda</taxon>
        <taxon>Insecta</taxon>
        <taxon>Pterygota</taxon>
        <taxon>Neoptera</taxon>
        <taxon>Endopterygota</taxon>
        <taxon>Hymenoptera</taxon>
        <taxon>Apocrita</taxon>
        <taxon>Proctotrupomorpha</taxon>
        <taxon>Chalcidoidea</taxon>
        <taxon>Aphelinidae</taxon>
        <taxon>Aphelininae</taxon>
        <taxon>Eretmocerus</taxon>
    </lineage>
</organism>
<gene>
    <name evidence="1" type="ORF">QAD02_019689</name>
</gene>
<dbReference type="EMBL" id="CM056741">
    <property type="protein sequence ID" value="KAJ8683897.1"/>
    <property type="molecule type" value="Genomic_DNA"/>
</dbReference>
<keyword evidence="2" id="KW-1185">Reference proteome</keyword>
<accession>A0ACC2PKA7</accession>
<proteinExistence type="predicted"/>
<evidence type="ECO:0000313" key="1">
    <source>
        <dbReference type="EMBL" id="KAJ8683897.1"/>
    </source>
</evidence>
<name>A0ACC2PKA7_9HYME</name>
<sequence>MFGQEELSMHENLCTVVTEFSDAETQKCPMCPYETENKEKLFKHISYRHVLGNNKDCTLVKRKRKEKERSSMKEDSKTGFLTKYQRKQLKKMNGFKFFPKYTSKHVIKGYLFREYRSFLRLSLID</sequence>
<dbReference type="Proteomes" id="UP001239111">
    <property type="component" value="Chromosome 1"/>
</dbReference>